<dbReference type="Gene3D" id="1.50.10.10">
    <property type="match status" value="1"/>
</dbReference>
<feature type="non-terminal residue" evidence="15">
    <location>
        <position position="1"/>
    </location>
</feature>
<feature type="compositionally biased region" description="Basic and acidic residues" evidence="14">
    <location>
        <begin position="183"/>
        <end position="197"/>
    </location>
</feature>
<dbReference type="SUPFAM" id="SSF48225">
    <property type="entry name" value="Seven-hairpin glycosidases"/>
    <property type="match status" value="1"/>
</dbReference>
<gene>
    <name evidence="15" type="ORF">E2I00_003325</name>
</gene>
<feature type="region of interest" description="Disordered" evidence="14">
    <location>
        <begin position="40"/>
        <end position="198"/>
    </location>
</feature>
<dbReference type="PANTHER" id="PTHR11742:SF55">
    <property type="entry name" value="ENDOPLASMIC RETICULUM MANNOSYL-OLIGOSACCHARIDE 1,2-ALPHA-MANNOSIDASE"/>
    <property type="match status" value="1"/>
</dbReference>
<comment type="catalytic activity">
    <reaction evidence="10">
        <text>N(4)-(alpha-D-Man-(1-&gt;2)-alpha-D-Man-(1-&gt;2)-alpha-D-Man-(1-&gt;3)-[alpha-D-Man-(1-&gt;3)-[alpha-D-Man-(1-&gt;2)-alpha-D-Man-(1-&gt;6)]-alpha-D-Man-(1-&gt;6)]-beta-D-Man-(1-&gt;4)-beta-D-GlcNAc-(1-&gt;4)-beta-D-GlcNAc)-L-asparaginyl-[protein] (N-glucan mannose isomer 8A1,2,3B1,3) + 3 H2O = N(4)-(alpha-D-Man-(1-&gt;3)-[alpha-D-Man-(1-&gt;3)-[alpha-D-Man-(1-&gt;6)]-alpha-D-Man-(1-&gt;6)]-beta-D-Man-(1-&gt;4)-beta-D-GlcNAc-(1-&gt;4)-beta-D-GlcNAc)-L-asparaginyl-[protein] (N-glucan mannose isomer 5A1,2) + 3 beta-D-mannose</text>
        <dbReference type="Rhea" id="RHEA:56028"/>
        <dbReference type="Rhea" id="RHEA-COMP:14358"/>
        <dbReference type="Rhea" id="RHEA-COMP:14367"/>
        <dbReference type="ChEBI" id="CHEBI:15377"/>
        <dbReference type="ChEBI" id="CHEBI:28563"/>
        <dbReference type="ChEBI" id="CHEBI:59087"/>
        <dbReference type="ChEBI" id="CHEBI:60628"/>
        <dbReference type="EC" id="3.2.1.113"/>
    </reaction>
</comment>
<comment type="similarity">
    <text evidence="3">Belongs to the glycosyl hydrolase 47 family.</text>
</comment>
<dbReference type="Pfam" id="PF01532">
    <property type="entry name" value="Glyco_hydro_47"/>
    <property type="match status" value="1"/>
</dbReference>
<feature type="disulfide bond" evidence="13">
    <location>
        <begin position="230"/>
        <end position="259"/>
    </location>
</feature>
<dbReference type="InterPro" id="IPR001382">
    <property type="entry name" value="Glyco_hydro_47"/>
</dbReference>
<evidence type="ECO:0000256" key="8">
    <source>
        <dbReference type="ARBA" id="ARBA00023157"/>
    </source>
</evidence>
<evidence type="ECO:0000256" key="5">
    <source>
        <dbReference type="ARBA" id="ARBA00022723"/>
    </source>
</evidence>
<dbReference type="EMBL" id="SGJD01004985">
    <property type="protein sequence ID" value="KAB0390883.1"/>
    <property type="molecule type" value="Genomic_DNA"/>
</dbReference>
<dbReference type="AlphaFoldDB" id="A0A643BSJ3"/>
<dbReference type="GO" id="GO:0005975">
    <property type="term" value="P:carbohydrate metabolic process"/>
    <property type="evidence" value="ECO:0007669"/>
    <property type="project" value="InterPro"/>
</dbReference>
<organism evidence="15 16">
    <name type="scientific">Balaenoptera physalus</name>
    <name type="common">Fin whale</name>
    <name type="synonym">Balaena physalus</name>
    <dbReference type="NCBI Taxonomy" id="9770"/>
    <lineage>
        <taxon>Eukaryota</taxon>
        <taxon>Metazoa</taxon>
        <taxon>Chordata</taxon>
        <taxon>Craniata</taxon>
        <taxon>Vertebrata</taxon>
        <taxon>Euteleostomi</taxon>
        <taxon>Mammalia</taxon>
        <taxon>Eutheria</taxon>
        <taxon>Laurasiatheria</taxon>
        <taxon>Artiodactyla</taxon>
        <taxon>Whippomorpha</taxon>
        <taxon>Cetacea</taxon>
        <taxon>Mysticeti</taxon>
        <taxon>Balaenopteridae</taxon>
        <taxon>Balaenoptera</taxon>
    </lineage>
</organism>
<evidence type="ECO:0000256" key="12">
    <source>
        <dbReference type="PIRSR" id="PIRSR601382-2"/>
    </source>
</evidence>
<evidence type="ECO:0000256" key="9">
    <source>
        <dbReference type="ARBA" id="ARBA00023295"/>
    </source>
</evidence>
<evidence type="ECO:0000256" key="4">
    <source>
        <dbReference type="ARBA" id="ARBA00012238"/>
    </source>
</evidence>
<evidence type="ECO:0000313" key="16">
    <source>
        <dbReference type="Proteomes" id="UP000437017"/>
    </source>
</evidence>
<dbReference type="GO" id="GO:0005509">
    <property type="term" value="F:calcium ion binding"/>
    <property type="evidence" value="ECO:0007669"/>
    <property type="project" value="InterPro"/>
</dbReference>
<comment type="caution">
    <text evidence="15">The sequence shown here is derived from an EMBL/GenBank/DDBJ whole genome shotgun (WGS) entry which is preliminary data.</text>
</comment>
<name>A0A643BSJ3_BALPH</name>
<evidence type="ECO:0000256" key="13">
    <source>
        <dbReference type="PIRSR" id="PIRSR601382-3"/>
    </source>
</evidence>
<dbReference type="GO" id="GO:0005783">
    <property type="term" value="C:endoplasmic reticulum"/>
    <property type="evidence" value="ECO:0007669"/>
    <property type="project" value="TreeGrafter"/>
</dbReference>
<evidence type="ECO:0000256" key="6">
    <source>
        <dbReference type="ARBA" id="ARBA00022801"/>
    </source>
</evidence>
<keyword evidence="16" id="KW-1185">Reference proteome</keyword>
<evidence type="ECO:0000256" key="14">
    <source>
        <dbReference type="SAM" id="MobiDB-lite"/>
    </source>
</evidence>
<dbReference type="OrthoDB" id="8118055at2759"/>
<keyword evidence="8 13" id="KW-1015">Disulfide bond</keyword>
<evidence type="ECO:0000256" key="10">
    <source>
        <dbReference type="ARBA" id="ARBA00047669"/>
    </source>
</evidence>
<evidence type="ECO:0000256" key="1">
    <source>
        <dbReference type="ARBA" id="ARBA00001913"/>
    </source>
</evidence>
<accession>A0A643BSJ3</accession>
<keyword evidence="7 12" id="KW-0106">Calcium</keyword>
<feature type="binding site" evidence="12">
    <location>
        <position position="391"/>
    </location>
    <ligand>
        <name>Ca(2+)</name>
        <dbReference type="ChEBI" id="CHEBI:29108"/>
    </ligand>
</feature>
<evidence type="ECO:0000256" key="7">
    <source>
        <dbReference type="ARBA" id="ARBA00022837"/>
    </source>
</evidence>
<protein>
    <recommendedName>
        <fullName evidence="4">mannosyl-oligosaccharide 1,2-alpha-mannosidase</fullName>
        <ecNumber evidence="4">3.2.1.113</ecNumber>
    </recommendedName>
</protein>
<dbReference type="InterPro" id="IPR036026">
    <property type="entry name" value="Seven-hairpin_glycosidases"/>
</dbReference>
<dbReference type="GO" id="GO:0016020">
    <property type="term" value="C:membrane"/>
    <property type="evidence" value="ECO:0007669"/>
    <property type="project" value="InterPro"/>
</dbReference>
<dbReference type="PANTHER" id="PTHR11742">
    <property type="entry name" value="MANNOSYL-OLIGOSACCHARIDE ALPHA-1,2-MANNOSIDASE-RELATED"/>
    <property type="match status" value="1"/>
</dbReference>
<evidence type="ECO:0000256" key="11">
    <source>
        <dbReference type="ARBA" id="ARBA00048605"/>
    </source>
</evidence>
<evidence type="ECO:0000313" key="15">
    <source>
        <dbReference type="EMBL" id="KAB0390883.1"/>
    </source>
</evidence>
<dbReference type="InterPro" id="IPR050749">
    <property type="entry name" value="Glycosyl_Hydrolase_47"/>
</dbReference>
<reference evidence="15 16" key="1">
    <citation type="journal article" date="2019" name="PLoS ONE">
        <title>Genomic analyses reveal an absence of contemporary introgressive admixture between fin whales and blue whales, despite known hybrids.</title>
        <authorList>
            <person name="Westbury M.V."/>
            <person name="Petersen B."/>
            <person name="Lorenzen E.D."/>
        </authorList>
    </citation>
    <scope>NUCLEOTIDE SEQUENCE [LARGE SCALE GENOMIC DNA]</scope>
    <source>
        <strain evidence="15">FinWhale-01</strain>
    </source>
</reference>
<keyword evidence="9" id="KW-0326">Glycosidase</keyword>
<proteinExistence type="inferred from homology"/>
<comment type="cofactor">
    <cofactor evidence="1 12">
        <name>Ca(2+)</name>
        <dbReference type="ChEBI" id="CHEBI:29108"/>
    </cofactor>
</comment>
<dbReference type="InterPro" id="IPR012341">
    <property type="entry name" value="6hp_glycosidase-like_sf"/>
</dbReference>
<comment type="catalytic activity">
    <reaction evidence="11">
        <text>N(4)-(alpha-D-Man-(1-&gt;2)-alpha-D-Man-(1-&gt;2)-alpha-D-Man-(1-&gt;3)-[alpha-D-Man-(1-&gt;2)-alpha-D-Man-(1-&gt;3)-[alpha-D-Man-(1-&gt;2)-alpha-D-Man-(1-&gt;6)]-alpha-D-Man-(1-&gt;6)]-beta-D-Man-(1-&gt;4)-beta-D-GlcNAc-(1-&gt;4)-beta-D-GlcNAc)-L-asparaginyl-[protein] (N-glucan mannose isomer 9A1,2,3B1,2,3) + 4 H2O = N(4)-(alpha-D-Man-(1-&gt;3)-[alpha-D-Man-(1-&gt;3)-[alpha-D-Man-(1-&gt;6)]-alpha-D-Man-(1-&gt;6)]-beta-D-Man-(1-&gt;4)-beta-D-GlcNAc-(1-&gt;4)-beta-D-GlcNAc)-L-asparaginyl-[protein] (N-glucan mannose isomer 5A1,2) + 4 beta-D-mannose</text>
        <dbReference type="Rhea" id="RHEA:56008"/>
        <dbReference type="Rhea" id="RHEA-COMP:14356"/>
        <dbReference type="Rhea" id="RHEA-COMP:14367"/>
        <dbReference type="ChEBI" id="CHEBI:15377"/>
        <dbReference type="ChEBI" id="CHEBI:28563"/>
        <dbReference type="ChEBI" id="CHEBI:59087"/>
        <dbReference type="ChEBI" id="CHEBI:139493"/>
        <dbReference type="EC" id="3.2.1.113"/>
    </reaction>
</comment>
<evidence type="ECO:0000256" key="3">
    <source>
        <dbReference type="ARBA" id="ARBA00007658"/>
    </source>
</evidence>
<keyword evidence="5 12" id="KW-0479">Metal-binding</keyword>
<sequence length="402" mass="45287">KWKQLSRLQRNVVLFLLAFLMLCGLLSYISVADEWKAVGSRSAEGPKMRPANPPVLPAPRRAAENPETFAGASPQKPPRHFRRGPPNLQIRAPDGDAKDRRQEEAQRRAEAVGQAPREDDVQGSRVSRRGTGPEPEQGTQLPLRKAEAPARPSPQALRTRNSPGELSLGRRRDPLLSVLEPPGKPREPGEAVEEVTRRVHSLRGKKDGLVHMFINTNSGLFTHLGDHLVCFLPGTLALGAHHGLPADHMELARALMDTCYQMNRQMETGLSPEIVHFNLHPQKSRKDVQVKAADRHNLLRPETVESLFYLYRLTGDRKYQDWGWELLRSFNTYTRVPSGGYSSISNVQDPRSPQPRDKMESFFLGETLKYLYLLFSDDPDLLSLDTYVFNTEAHPLPIWAPS</sequence>
<keyword evidence="6" id="KW-0378">Hydrolase</keyword>
<dbReference type="Proteomes" id="UP000437017">
    <property type="component" value="Unassembled WGS sequence"/>
</dbReference>
<dbReference type="EC" id="3.2.1.113" evidence="4"/>
<feature type="compositionally biased region" description="Basic and acidic residues" evidence="14">
    <location>
        <begin position="93"/>
        <end position="122"/>
    </location>
</feature>
<dbReference type="GO" id="GO:0004571">
    <property type="term" value="F:mannosyl-oligosaccharide 1,2-alpha-mannosidase activity"/>
    <property type="evidence" value="ECO:0007669"/>
    <property type="project" value="UniProtKB-EC"/>
</dbReference>
<comment type="pathway">
    <text evidence="2">Protein modification; protein glycosylation.</text>
</comment>
<evidence type="ECO:0000256" key="2">
    <source>
        <dbReference type="ARBA" id="ARBA00004922"/>
    </source>
</evidence>